<dbReference type="SUPFAM" id="SSF101386">
    <property type="entry name" value="all-alpha NTP pyrophosphatases"/>
    <property type="match status" value="1"/>
</dbReference>
<accession>O06985</accession>
<name>O06985_BACIU</name>
<dbReference type="AlphaFoldDB" id="O06985"/>
<dbReference type="EMBL" id="Z94043">
    <property type="protein sequence ID" value="CAB08069.1"/>
    <property type="molecule type" value="Genomic_DNA"/>
</dbReference>
<dbReference type="PIRSF" id="PIRSF036521">
    <property type="entry name" value="UCP036521_pph"/>
    <property type="match status" value="1"/>
</dbReference>
<dbReference type="InterPro" id="IPR004518">
    <property type="entry name" value="MazG-like_dom"/>
</dbReference>
<sequence>MKYIKNAGVMRLQLADAEKWMKEFYEKRGWTEYGPFIRVGFLMEEAGELARAVRAYEIGRDRPDEKESSRAEQKQELIEEMGDVIGNIAILADMYGVSLEDVMKAHQEKLTKRFEHA</sequence>
<dbReference type="Gene3D" id="1.10.287.1080">
    <property type="entry name" value="MazG-like"/>
    <property type="match status" value="1"/>
</dbReference>
<gene>
    <name evidence="1" type="primary">yvdC</name>
</gene>
<evidence type="ECO:0000313" key="1">
    <source>
        <dbReference type="EMBL" id="CAB08069.1"/>
    </source>
</evidence>
<dbReference type="InterPro" id="IPR011411">
    <property type="entry name" value="MazG-related_YvdC"/>
</dbReference>
<dbReference type="InterPro" id="IPR047046">
    <property type="entry name" value="YpjD/YvdC"/>
</dbReference>
<proteinExistence type="predicted"/>
<dbReference type="CDD" id="cd11523">
    <property type="entry name" value="NTP-PPase"/>
    <property type="match status" value="1"/>
</dbReference>
<dbReference type="PANTHER" id="PTHR42692">
    <property type="entry name" value="NUCLEOTIDE PYROPHOSPHOHYDROLASE"/>
    <property type="match status" value="1"/>
</dbReference>
<protein>
    <submittedName>
        <fullName evidence="1">Uncharacterized protein yvdC</fullName>
    </submittedName>
</protein>
<reference evidence="1" key="1">
    <citation type="submission" date="1997-04" db="EMBL/GenBank/DDBJ databases">
        <authorList>
            <person name="Denizot F.C."/>
        </authorList>
    </citation>
    <scope>NUCLEOTIDE SEQUENCE</scope>
</reference>
<dbReference type="Pfam" id="PF03819">
    <property type="entry name" value="MazG"/>
    <property type="match status" value="1"/>
</dbReference>
<organism evidence="1">
    <name type="scientific">Bacillus subtilis</name>
    <dbReference type="NCBI Taxonomy" id="1423"/>
    <lineage>
        <taxon>Bacteria</taxon>
        <taxon>Bacillati</taxon>
        <taxon>Bacillota</taxon>
        <taxon>Bacilli</taxon>
        <taxon>Bacillales</taxon>
        <taxon>Bacillaceae</taxon>
        <taxon>Bacillus</taxon>
    </lineage>
</organism>
<dbReference type="PANTHER" id="PTHR42692:SF2">
    <property type="entry name" value="IG HYPOTHETICAL 16995"/>
    <property type="match status" value="1"/>
</dbReference>